<dbReference type="WBParaSite" id="PgR146_g013_t01">
    <property type="protein sequence ID" value="PgR146_g013_t01"/>
    <property type="gene ID" value="PgR146_g013"/>
</dbReference>
<organism evidence="1 2">
    <name type="scientific">Parascaris univalens</name>
    <name type="common">Nematode worm</name>
    <dbReference type="NCBI Taxonomy" id="6257"/>
    <lineage>
        <taxon>Eukaryota</taxon>
        <taxon>Metazoa</taxon>
        <taxon>Ecdysozoa</taxon>
        <taxon>Nematoda</taxon>
        <taxon>Chromadorea</taxon>
        <taxon>Rhabditida</taxon>
        <taxon>Spirurina</taxon>
        <taxon>Ascaridomorpha</taxon>
        <taxon>Ascaridoidea</taxon>
        <taxon>Ascarididae</taxon>
        <taxon>Parascaris</taxon>
    </lineage>
</organism>
<dbReference type="Proteomes" id="UP000887569">
    <property type="component" value="Unplaced"/>
</dbReference>
<protein>
    <submittedName>
        <fullName evidence="2">EB domain-containing protein</fullName>
    </submittedName>
</protein>
<proteinExistence type="predicted"/>
<sequence>LKVFDTIVVQQHTFVDLLRNSIMLCSLIFIVALQLTSVSTQCTNGGQWVAQGCRSSYECAPYTNNAVKCINGACCTVPASCSNGGTAVAIGCSNSQDCIRFSAGTVTCLSGTCCTVPQQCPNGGRLVAVGCSYSQQCALLSNGAPVSCFSGGLCCTI</sequence>
<evidence type="ECO:0000313" key="2">
    <source>
        <dbReference type="WBParaSite" id="PgR146_g013_t01"/>
    </source>
</evidence>
<dbReference type="AlphaFoldDB" id="A0A915CEW1"/>
<reference evidence="2" key="1">
    <citation type="submission" date="2022-11" db="UniProtKB">
        <authorList>
            <consortium name="WormBaseParasite"/>
        </authorList>
    </citation>
    <scope>IDENTIFICATION</scope>
</reference>
<accession>A0A915CEW1</accession>
<evidence type="ECO:0000313" key="1">
    <source>
        <dbReference type="Proteomes" id="UP000887569"/>
    </source>
</evidence>
<name>A0A915CEW1_PARUN</name>
<keyword evidence="1" id="KW-1185">Reference proteome</keyword>